<dbReference type="AlphaFoldDB" id="A0A410MCP8"/>
<accession>A0A410MCP8</accession>
<dbReference type="EMBL" id="CP026118">
    <property type="protein sequence ID" value="QAS52480.1"/>
    <property type="molecule type" value="Genomic_DNA"/>
</dbReference>
<gene>
    <name evidence="1" type="ORF">HLI_09745</name>
</gene>
<dbReference type="NCBIfam" id="NF038310">
    <property type="entry name" value="lysogeny_AimR"/>
    <property type="match status" value="1"/>
</dbReference>
<dbReference type="Proteomes" id="UP000287756">
    <property type="component" value="Chromosome"/>
</dbReference>
<protein>
    <submittedName>
        <fullName evidence="1">Uncharacterized protein</fullName>
    </submittedName>
</protein>
<proteinExistence type="predicted"/>
<dbReference type="Pfam" id="PF22871">
    <property type="entry name" value="AimR"/>
    <property type="match status" value="1"/>
</dbReference>
<reference evidence="1 2" key="1">
    <citation type="submission" date="2018-01" db="EMBL/GenBank/DDBJ databases">
        <title>The whole genome sequencing and assembly of Halobacillus litoralis ERB031 strain.</title>
        <authorList>
            <person name="Lee S.-J."/>
            <person name="Park M.-K."/>
            <person name="Kim J.-Y."/>
            <person name="Lee Y.-J."/>
            <person name="Yi H."/>
            <person name="Bahn Y.-S."/>
            <person name="Kim J.F."/>
            <person name="Lee D.-W."/>
        </authorList>
    </citation>
    <scope>NUCLEOTIDE SEQUENCE [LARGE SCALE GENOMIC DNA]</scope>
    <source>
        <strain evidence="1 2">ERB 031</strain>
    </source>
</reference>
<name>A0A410MCP8_9BACI</name>
<dbReference type="KEGG" id="hli:HLI_09745"/>
<dbReference type="RefSeq" id="WP_128524767.1">
    <property type="nucleotide sequence ID" value="NZ_CP026118.1"/>
</dbReference>
<sequence>MREHQLIEPSLLIKLQMKHSSSLYYVYISNLKRYSRIEAIQHTKQYALDHFPTEKNEQLAHLEFLYMNDYFEEIATLLNTAVSDENTGVVYQFLLHRLKKKATRERLDDLLSLQFTQPSLHCLHLFALVYSYYDLKIYTVLDKYLDKCDKALQLVDEPLMYYYLNQRYQELLFQHYWKTDNSILASRYAYKMINTEVSPRKKSRMYHNLALNNLFNGYESSIEPLHKALKIAETHHLDTAAKSIKQHSIPFISAFHLRTGGIYTPDPVETAHIALAEGDYKTTCNILRSMSSLTPFQETYLGFAEKDVHLLNHSYKRFIHEQGDHFFARLPLEYLARLNYGRGV</sequence>
<evidence type="ECO:0000313" key="2">
    <source>
        <dbReference type="Proteomes" id="UP000287756"/>
    </source>
</evidence>
<dbReference type="InterPro" id="IPR047705">
    <property type="entry name" value="AimR-like"/>
</dbReference>
<dbReference type="OrthoDB" id="2692106at2"/>
<evidence type="ECO:0000313" key="1">
    <source>
        <dbReference type="EMBL" id="QAS52480.1"/>
    </source>
</evidence>
<organism evidence="1 2">
    <name type="scientific">Halobacillus litoralis</name>
    <dbReference type="NCBI Taxonomy" id="45668"/>
    <lineage>
        <taxon>Bacteria</taxon>
        <taxon>Bacillati</taxon>
        <taxon>Bacillota</taxon>
        <taxon>Bacilli</taxon>
        <taxon>Bacillales</taxon>
        <taxon>Bacillaceae</taxon>
        <taxon>Halobacillus</taxon>
    </lineage>
</organism>